<protein>
    <submittedName>
        <fullName evidence="1">Uncharacterized protein</fullName>
    </submittedName>
</protein>
<name>A0A5B7HMP4_PORTR</name>
<dbReference type="AlphaFoldDB" id="A0A5B7HMP4"/>
<evidence type="ECO:0000313" key="2">
    <source>
        <dbReference type="Proteomes" id="UP000324222"/>
    </source>
</evidence>
<keyword evidence="2" id="KW-1185">Reference proteome</keyword>
<comment type="caution">
    <text evidence="1">The sequence shown here is derived from an EMBL/GenBank/DDBJ whole genome shotgun (WGS) entry which is preliminary data.</text>
</comment>
<reference evidence="1 2" key="1">
    <citation type="submission" date="2019-05" db="EMBL/GenBank/DDBJ databases">
        <title>Another draft genome of Portunus trituberculatus and its Hox gene families provides insights of decapod evolution.</title>
        <authorList>
            <person name="Jeong J.-H."/>
            <person name="Song I."/>
            <person name="Kim S."/>
            <person name="Choi T."/>
            <person name="Kim D."/>
            <person name="Ryu S."/>
            <person name="Kim W."/>
        </authorList>
    </citation>
    <scope>NUCLEOTIDE SEQUENCE [LARGE SCALE GENOMIC DNA]</scope>
    <source>
        <tissue evidence="1">Muscle</tissue>
    </source>
</reference>
<sequence length="97" mass="11266">MGEMTVFFQLLNRLHNIYEDSWSSGSSHFCHVTAIITIYSKLLRCLFRDDFVLNHELPVVHFSMARYTALSREDHAEVNNCSHRFSVGISSCYVTYV</sequence>
<gene>
    <name evidence="1" type="ORF">E2C01_068541</name>
</gene>
<organism evidence="1 2">
    <name type="scientific">Portunus trituberculatus</name>
    <name type="common">Swimming crab</name>
    <name type="synonym">Neptunus trituberculatus</name>
    <dbReference type="NCBI Taxonomy" id="210409"/>
    <lineage>
        <taxon>Eukaryota</taxon>
        <taxon>Metazoa</taxon>
        <taxon>Ecdysozoa</taxon>
        <taxon>Arthropoda</taxon>
        <taxon>Crustacea</taxon>
        <taxon>Multicrustacea</taxon>
        <taxon>Malacostraca</taxon>
        <taxon>Eumalacostraca</taxon>
        <taxon>Eucarida</taxon>
        <taxon>Decapoda</taxon>
        <taxon>Pleocyemata</taxon>
        <taxon>Brachyura</taxon>
        <taxon>Eubrachyura</taxon>
        <taxon>Portunoidea</taxon>
        <taxon>Portunidae</taxon>
        <taxon>Portuninae</taxon>
        <taxon>Portunus</taxon>
    </lineage>
</organism>
<accession>A0A5B7HMP4</accession>
<dbReference type="Proteomes" id="UP000324222">
    <property type="component" value="Unassembled WGS sequence"/>
</dbReference>
<dbReference type="EMBL" id="VSRR010038428">
    <property type="protein sequence ID" value="MPC74191.1"/>
    <property type="molecule type" value="Genomic_DNA"/>
</dbReference>
<evidence type="ECO:0000313" key="1">
    <source>
        <dbReference type="EMBL" id="MPC74191.1"/>
    </source>
</evidence>
<proteinExistence type="predicted"/>